<dbReference type="AlphaFoldDB" id="A0A7W9ZDW7"/>
<keyword evidence="1" id="KW-0648">Protein biosynthesis</keyword>
<evidence type="ECO:0000313" key="2">
    <source>
        <dbReference type="Proteomes" id="UP000575983"/>
    </source>
</evidence>
<dbReference type="Proteomes" id="UP000575983">
    <property type="component" value="Unassembled WGS sequence"/>
</dbReference>
<proteinExistence type="predicted"/>
<keyword evidence="1" id="KW-0396">Initiation factor</keyword>
<protein>
    <submittedName>
        <fullName evidence="1">Translation initiation factor 6 (eIF-6)</fullName>
    </submittedName>
</protein>
<comment type="caution">
    <text evidence="1">The sequence shown here is derived from an EMBL/GenBank/DDBJ whole genome shotgun (WGS) entry which is preliminary data.</text>
</comment>
<accession>A0A7W9ZDW7</accession>
<dbReference type="EMBL" id="JACHFC010000008">
    <property type="protein sequence ID" value="MBB6208499.1"/>
    <property type="molecule type" value="Genomic_DNA"/>
</dbReference>
<organism evidence="1 2">
    <name type="scientific">Borreliella lanei</name>
    <dbReference type="NCBI Taxonomy" id="373540"/>
    <lineage>
        <taxon>Bacteria</taxon>
        <taxon>Pseudomonadati</taxon>
        <taxon>Spirochaetota</taxon>
        <taxon>Spirochaetia</taxon>
        <taxon>Spirochaetales</taxon>
        <taxon>Borreliaceae</taxon>
        <taxon>Borreliella</taxon>
    </lineage>
</organism>
<gene>
    <name evidence="1" type="ORF">HNQ06_001029</name>
</gene>
<dbReference type="GO" id="GO:0003743">
    <property type="term" value="F:translation initiation factor activity"/>
    <property type="evidence" value="ECO:0007669"/>
    <property type="project" value="UniProtKB-KW"/>
</dbReference>
<sequence>MVVSFSKSLGKDNGGFLFYKINNSILQNKIAIIRNFIENEIKEYVQDKIIVSIFKKEIGNLTFLRSNSPLSNSILLYKYRKDNNKIRNSL</sequence>
<keyword evidence="2" id="KW-1185">Reference proteome</keyword>
<evidence type="ECO:0000313" key="1">
    <source>
        <dbReference type="EMBL" id="MBB6208499.1"/>
    </source>
</evidence>
<reference evidence="1 2" key="1">
    <citation type="submission" date="2020-08" db="EMBL/GenBank/DDBJ databases">
        <title>Genomic Encyclopedia of Type Strains, Phase IV (KMG-IV): sequencing the most valuable type-strain genomes for metagenomic binning, comparative biology and taxonomic classification.</title>
        <authorList>
            <person name="Goeker M."/>
        </authorList>
    </citation>
    <scope>NUCLEOTIDE SEQUENCE [LARGE SCALE GENOMIC DNA]</scope>
    <source>
        <strain evidence="1 2">DSM 17992</strain>
    </source>
</reference>
<name>A0A7W9ZDW7_9SPIR</name>